<organism evidence="9 10">
    <name type="scientific">Paenibacillus contaminans</name>
    <dbReference type="NCBI Taxonomy" id="450362"/>
    <lineage>
        <taxon>Bacteria</taxon>
        <taxon>Bacillati</taxon>
        <taxon>Bacillota</taxon>
        <taxon>Bacilli</taxon>
        <taxon>Bacillales</taxon>
        <taxon>Paenibacillaceae</taxon>
        <taxon>Paenibacillus</taxon>
    </lineage>
</organism>
<feature type="domain" description="ABC transmembrane type-1" evidence="8">
    <location>
        <begin position="67"/>
        <end position="257"/>
    </location>
</feature>
<dbReference type="InterPro" id="IPR035906">
    <property type="entry name" value="MetI-like_sf"/>
</dbReference>
<dbReference type="InterPro" id="IPR000515">
    <property type="entry name" value="MetI-like"/>
</dbReference>
<feature type="transmembrane region" description="Helical" evidence="7">
    <location>
        <begin position="207"/>
        <end position="229"/>
    </location>
</feature>
<evidence type="ECO:0000256" key="2">
    <source>
        <dbReference type="ARBA" id="ARBA00022448"/>
    </source>
</evidence>
<keyword evidence="6 7" id="KW-0472">Membrane</keyword>
<sequence>MNKLTYRSGIKHVVLAALGLLTFIPFIMLVLISFKDAKQFATHRWVLTFPLHLENYTEAWHQIQRFILNSFIISGVTVVGVIIVSCLAAYPLARMRFFLKEQIYFLIISLLMIPSVLTLVPLFGIVIKLHILNNWLGLWGPYIAGGQVFCIFVLRSFFASLSEEMFEAARMDGAGEAKVLLSIVVPLSKPIIGTLAMLNILSTWNEYVWPIMVMNSIKLQPIPVGLLYFTQKQTDYGSLFAGYAIASVPLVLLFAFASKQFVEGLSSGSVKM</sequence>
<keyword evidence="4 7" id="KW-0812">Transmembrane</keyword>
<dbReference type="GO" id="GO:0005886">
    <property type="term" value="C:plasma membrane"/>
    <property type="evidence" value="ECO:0007669"/>
    <property type="project" value="UniProtKB-SubCell"/>
</dbReference>
<feature type="transmembrane region" description="Helical" evidence="7">
    <location>
        <begin position="236"/>
        <end position="257"/>
    </location>
</feature>
<evidence type="ECO:0000256" key="4">
    <source>
        <dbReference type="ARBA" id="ARBA00022692"/>
    </source>
</evidence>
<keyword evidence="2 7" id="KW-0813">Transport</keyword>
<feature type="transmembrane region" description="Helical" evidence="7">
    <location>
        <begin position="66"/>
        <end position="91"/>
    </location>
</feature>
<keyword evidence="3" id="KW-1003">Cell membrane</keyword>
<proteinExistence type="inferred from homology"/>
<dbReference type="PANTHER" id="PTHR43744:SF8">
    <property type="entry name" value="SN-GLYCEROL-3-PHOSPHATE TRANSPORT SYSTEM PERMEASE PROTEIN UGPE"/>
    <property type="match status" value="1"/>
</dbReference>
<reference evidence="9 10" key="1">
    <citation type="journal article" date="2009" name="Int. J. Syst. Evol. Microbiol.">
        <title>Paenibacillus contaminans sp. nov., isolated from a contaminated laboratory plate.</title>
        <authorList>
            <person name="Chou J.H."/>
            <person name="Lee J.H."/>
            <person name="Lin M.C."/>
            <person name="Chang P.S."/>
            <person name="Arun A.B."/>
            <person name="Young C.C."/>
            <person name="Chen W.M."/>
        </authorList>
    </citation>
    <scope>NUCLEOTIDE SEQUENCE [LARGE SCALE GENOMIC DNA]</scope>
    <source>
        <strain evidence="9 10">CKOBP-6</strain>
    </source>
</reference>
<dbReference type="AlphaFoldDB" id="A0A329MN96"/>
<evidence type="ECO:0000256" key="6">
    <source>
        <dbReference type="ARBA" id="ARBA00023136"/>
    </source>
</evidence>
<evidence type="ECO:0000259" key="8">
    <source>
        <dbReference type="PROSITE" id="PS50928"/>
    </source>
</evidence>
<dbReference type="CDD" id="cd06261">
    <property type="entry name" value="TM_PBP2"/>
    <property type="match status" value="1"/>
</dbReference>
<comment type="similarity">
    <text evidence="7">Belongs to the binding-protein-dependent transport system permease family.</text>
</comment>
<dbReference type="Proteomes" id="UP000250369">
    <property type="component" value="Unassembled WGS sequence"/>
</dbReference>
<evidence type="ECO:0000256" key="1">
    <source>
        <dbReference type="ARBA" id="ARBA00004651"/>
    </source>
</evidence>
<dbReference type="Pfam" id="PF00528">
    <property type="entry name" value="BPD_transp_1"/>
    <property type="match status" value="1"/>
</dbReference>
<dbReference type="RefSeq" id="WP_113030947.1">
    <property type="nucleotide sequence ID" value="NZ_QMFB01000005.1"/>
</dbReference>
<evidence type="ECO:0000256" key="7">
    <source>
        <dbReference type="RuleBase" id="RU363032"/>
    </source>
</evidence>
<feature type="transmembrane region" description="Helical" evidence="7">
    <location>
        <begin position="103"/>
        <end position="127"/>
    </location>
</feature>
<keyword evidence="5 7" id="KW-1133">Transmembrane helix</keyword>
<protein>
    <submittedName>
        <fullName evidence="9">Carbohydrate ABC transporter permease</fullName>
    </submittedName>
</protein>
<dbReference type="Gene3D" id="1.10.3720.10">
    <property type="entry name" value="MetI-like"/>
    <property type="match status" value="1"/>
</dbReference>
<evidence type="ECO:0000313" key="9">
    <source>
        <dbReference type="EMBL" id="RAV21244.1"/>
    </source>
</evidence>
<evidence type="ECO:0000256" key="5">
    <source>
        <dbReference type="ARBA" id="ARBA00022989"/>
    </source>
</evidence>
<dbReference type="PANTHER" id="PTHR43744">
    <property type="entry name" value="ABC TRANSPORTER PERMEASE PROTEIN MG189-RELATED-RELATED"/>
    <property type="match status" value="1"/>
</dbReference>
<comment type="subcellular location">
    <subcellularLocation>
        <location evidence="1 7">Cell membrane</location>
        <topology evidence="1 7">Multi-pass membrane protein</topology>
    </subcellularLocation>
</comment>
<dbReference type="SUPFAM" id="SSF161098">
    <property type="entry name" value="MetI-like"/>
    <property type="match status" value="1"/>
</dbReference>
<feature type="transmembrane region" description="Helical" evidence="7">
    <location>
        <begin position="139"/>
        <end position="158"/>
    </location>
</feature>
<evidence type="ECO:0000256" key="3">
    <source>
        <dbReference type="ARBA" id="ARBA00022475"/>
    </source>
</evidence>
<feature type="transmembrane region" description="Helical" evidence="7">
    <location>
        <begin position="179"/>
        <end position="201"/>
    </location>
</feature>
<feature type="transmembrane region" description="Helical" evidence="7">
    <location>
        <begin position="12"/>
        <end position="34"/>
    </location>
</feature>
<keyword evidence="10" id="KW-1185">Reference proteome</keyword>
<accession>A0A329MN96</accession>
<comment type="caution">
    <text evidence="9">The sequence shown here is derived from an EMBL/GenBank/DDBJ whole genome shotgun (WGS) entry which is preliminary data.</text>
</comment>
<name>A0A329MN96_9BACL</name>
<gene>
    <name evidence="9" type="ORF">DQG23_11320</name>
</gene>
<evidence type="ECO:0000313" key="10">
    <source>
        <dbReference type="Proteomes" id="UP000250369"/>
    </source>
</evidence>
<dbReference type="OrthoDB" id="151346at2"/>
<dbReference type="GO" id="GO:0055085">
    <property type="term" value="P:transmembrane transport"/>
    <property type="evidence" value="ECO:0007669"/>
    <property type="project" value="InterPro"/>
</dbReference>
<dbReference type="EMBL" id="QMFB01000005">
    <property type="protein sequence ID" value="RAV21244.1"/>
    <property type="molecule type" value="Genomic_DNA"/>
</dbReference>
<dbReference type="PROSITE" id="PS50928">
    <property type="entry name" value="ABC_TM1"/>
    <property type="match status" value="1"/>
</dbReference>